<keyword evidence="4" id="KW-0560">Oxidoreductase</keyword>
<keyword evidence="3" id="KW-0223">Dioxygenase</keyword>
<evidence type="ECO:0000256" key="5">
    <source>
        <dbReference type="SAM" id="MobiDB-lite"/>
    </source>
</evidence>
<dbReference type="Pfam" id="PF10637">
    <property type="entry name" value="Ofd1_CTDD"/>
    <property type="match status" value="1"/>
</dbReference>
<dbReference type="SMART" id="SM00702">
    <property type="entry name" value="P4Hc"/>
    <property type="match status" value="1"/>
</dbReference>
<reference evidence="7" key="1">
    <citation type="submission" date="2021-10" db="EMBL/GenBank/DDBJ databases">
        <title>Tropical sea cucumber genome reveals ecological adaptation and Cuvierian tubules defense mechanism.</title>
        <authorList>
            <person name="Chen T."/>
        </authorList>
    </citation>
    <scope>NUCLEOTIDE SEQUENCE</scope>
    <source>
        <strain evidence="7">Nanhai2018</strain>
        <tissue evidence="7">Muscle</tissue>
    </source>
</reference>
<dbReference type="PANTHER" id="PTHR12117:SF0">
    <property type="entry name" value="PROLYL 3-HYDROXYLASE OGFOD1"/>
    <property type="match status" value="1"/>
</dbReference>
<comment type="caution">
    <text evidence="7">The sequence shown here is derived from an EMBL/GenBank/DDBJ whole genome shotgun (WGS) entry which is preliminary data.</text>
</comment>
<feature type="region of interest" description="Disordered" evidence="5">
    <location>
        <begin position="402"/>
        <end position="424"/>
    </location>
</feature>
<dbReference type="InterPro" id="IPR006620">
    <property type="entry name" value="Pro_4_hyd_alph"/>
</dbReference>
<dbReference type="GO" id="GO:0031543">
    <property type="term" value="F:peptidyl-proline dioxygenase activity"/>
    <property type="evidence" value="ECO:0007669"/>
    <property type="project" value="TreeGrafter"/>
</dbReference>
<accession>A0A9Q1C796</accession>
<proteinExistence type="predicted"/>
<feature type="region of interest" description="Disordered" evidence="5">
    <location>
        <begin position="1"/>
        <end position="33"/>
    </location>
</feature>
<evidence type="ECO:0000256" key="2">
    <source>
        <dbReference type="ARBA" id="ARBA00022896"/>
    </source>
</evidence>
<dbReference type="InterPro" id="IPR019601">
    <property type="entry name" value="Oxoglutarate/Fe-dep_Oase_C"/>
</dbReference>
<keyword evidence="2" id="KW-0847">Vitamin C</keyword>
<dbReference type="AlphaFoldDB" id="A0A9Q1C796"/>
<evidence type="ECO:0000259" key="6">
    <source>
        <dbReference type="SMART" id="SM00702"/>
    </source>
</evidence>
<protein>
    <submittedName>
        <fullName evidence="7">Prolyl 3-hydroxylase OGFOD1</fullName>
    </submittedName>
</protein>
<evidence type="ECO:0000256" key="4">
    <source>
        <dbReference type="ARBA" id="ARBA00023002"/>
    </source>
</evidence>
<dbReference type="InterPro" id="IPR039558">
    <property type="entry name" value="TPA1/OFD1_N"/>
</dbReference>
<sequence length="537" mass="61726">MSTKRKDTSVDVEERDYKPQKKKSKSANGKKQSMIRAELNTLYESKLKDQLREAFLNKKNYHTSEGTTKNTSTGSEGPSEYSISDDAAKVHCDPFTCCVLPNFIKDEAFLEGLKDELLNLDFCDKSNDLYKFQQSDALQNISSPYISGLRTFLYQDFLGWLRDVTDIEFNDTIDMTCSKYTYTDVLLCHDDELEGRRIAFILYLVPPWSEQDGGLLDLFESDEHYRPKKISKSLVPKWNSFVFFEVTPASFHQVSEVLTQDKLRLSVSGWFHGASVARPEPFIEPSAPICGYVPLEEGLFVRWMNPCYLDPDSHAQISRTFNEESQIQLPSFFNEDRFKALLGVLHDEGIRWTSRGPPDRRCYEVAEKSSYPSTLKECLQVVQSELMFLLLSRLTGLKFHEDAEDTSSDEEDEDETKQIYAGSASRRPGCRLEVRRWRHGDYTLIHDIDTVESEFSLDFNLFIGCDGWENDMGGFMSYIARGEDEELLSVEPQDNTLALVYKDTDTLSFTKHINHRFSKPAGSRESAFFTIAMVFYE</sequence>
<dbReference type="GO" id="GO:0005737">
    <property type="term" value="C:cytoplasm"/>
    <property type="evidence" value="ECO:0007669"/>
    <property type="project" value="TreeGrafter"/>
</dbReference>
<dbReference type="InterPro" id="IPR051842">
    <property type="entry name" value="uS12_prolyl_hydroxylase"/>
</dbReference>
<dbReference type="Gene3D" id="2.60.120.620">
    <property type="entry name" value="q2cbj1_9rhob like domain"/>
    <property type="match status" value="2"/>
</dbReference>
<dbReference type="EMBL" id="JAIZAY010000006">
    <property type="protein sequence ID" value="KAJ8040623.1"/>
    <property type="molecule type" value="Genomic_DNA"/>
</dbReference>
<dbReference type="GO" id="GO:0005506">
    <property type="term" value="F:iron ion binding"/>
    <property type="evidence" value="ECO:0007669"/>
    <property type="project" value="InterPro"/>
</dbReference>
<feature type="domain" description="Prolyl 4-hydroxylase alpha subunit" evidence="6">
    <location>
        <begin position="95"/>
        <end position="272"/>
    </location>
</feature>
<dbReference type="Pfam" id="PF13661">
    <property type="entry name" value="2OG-FeII_Oxy_4"/>
    <property type="match status" value="1"/>
</dbReference>
<evidence type="ECO:0000256" key="1">
    <source>
        <dbReference type="ARBA" id="ARBA00001961"/>
    </source>
</evidence>
<evidence type="ECO:0000313" key="8">
    <source>
        <dbReference type="Proteomes" id="UP001152320"/>
    </source>
</evidence>
<dbReference type="PANTHER" id="PTHR12117">
    <property type="entry name" value="HISTONE ACETYLTRANSFERASE COMPLEX"/>
    <property type="match status" value="1"/>
</dbReference>
<comment type="cofactor">
    <cofactor evidence="1">
        <name>L-ascorbate</name>
        <dbReference type="ChEBI" id="CHEBI:38290"/>
    </cofactor>
</comment>
<feature type="compositionally biased region" description="Acidic residues" evidence="5">
    <location>
        <begin position="402"/>
        <end position="415"/>
    </location>
</feature>
<keyword evidence="8" id="KW-1185">Reference proteome</keyword>
<organism evidence="7 8">
    <name type="scientific">Holothuria leucospilota</name>
    <name type="common">Black long sea cucumber</name>
    <name type="synonym">Mertensiothuria leucospilota</name>
    <dbReference type="NCBI Taxonomy" id="206669"/>
    <lineage>
        <taxon>Eukaryota</taxon>
        <taxon>Metazoa</taxon>
        <taxon>Echinodermata</taxon>
        <taxon>Eleutherozoa</taxon>
        <taxon>Echinozoa</taxon>
        <taxon>Holothuroidea</taxon>
        <taxon>Aspidochirotacea</taxon>
        <taxon>Aspidochirotida</taxon>
        <taxon>Holothuriidae</taxon>
        <taxon>Holothuria</taxon>
    </lineage>
</organism>
<evidence type="ECO:0000256" key="3">
    <source>
        <dbReference type="ARBA" id="ARBA00022964"/>
    </source>
</evidence>
<evidence type="ECO:0000313" key="7">
    <source>
        <dbReference type="EMBL" id="KAJ8040623.1"/>
    </source>
</evidence>
<dbReference type="GO" id="GO:0031418">
    <property type="term" value="F:L-ascorbic acid binding"/>
    <property type="evidence" value="ECO:0007669"/>
    <property type="project" value="UniProtKB-KW"/>
</dbReference>
<dbReference type="OrthoDB" id="430522at2759"/>
<name>A0A9Q1C796_HOLLE</name>
<gene>
    <name evidence="7" type="ORF">HOLleu_14968</name>
</gene>
<dbReference type="Proteomes" id="UP001152320">
    <property type="component" value="Chromosome 6"/>
</dbReference>
<dbReference type="GO" id="GO:0006449">
    <property type="term" value="P:regulation of translational termination"/>
    <property type="evidence" value="ECO:0007669"/>
    <property type="project" value="TreeGrafter"/>
</dbReference>